<dbReference type="Proteomes" id="UP001412239">
    <property type="component" value="Unassembled WGS sequence"/>
</dbReference>
<dbReference type="SMART" id="SM00320">
    <property type="entry name" value="WD40"/>
    <property type="match status" value="3"/>
</dbReference>
<dbReference type="InterPro" id="IPR036322">
    <property type="entry name" value="WD40_repeat_dom_sf"/>
</dbReference>
<dbReference type="AlphaFoldDB" id="A0A292PKK5"/>
<proteinExistence type="predicted"/>
<dbReference type="InterPro" id="IPR006594">
    <property type="entry name" value="LisH"/>
</dbReference>
<dbReference type="InterPro" id="IPR015943">
    <property type="entry name" value="WD40/YVTN_repeat-like_dom_sf"/>
</dbReference>
<dbReference type="EMBL" id="LN891187">
    <property type="protein sequence ID" value="CUS07654.1"/>
    <property type="molecule type" value="Genomic_DNA"/>
</dbReference>
<sequence length="416" mass="44975">MPALDSSALLVARFLQSNGYEKSLKIFLEEANLDEKSLHLGPGDGLTIEKVLDEKRQFDLSLSLERVAISDNDEPEFSIPYPSIPHLVSDPGIPASNVLSVLVADISAFGGPSLIATTADRALRIYTARAPYRLLRSYAHLHSSAILCCAILQPEWLISTSMSGHVTISDAASGDVISSNKPHAKYAVKVLAHERLPYVVTSGYDNTIVLHSLTRENEGTPKLSELHRLPLSAHPEGISFVTLPTGEEALVYSLRDSTFLNYHLLTPSLPVHSKRNLSPTATSWVTFHAMSILPHPNDSSLLGIVTSSVPHMKFLLVRVDSEEVILEVFTGAPQSAYSTAVFGWRVGGDGVWVNGDDGVVRGIERKTGKVVARLKASEGGEKVRSLWTGIVDGKEVLVTGGFDKGTKVWVPEGVAA</sequence>
<name>A0A292PKK5_9PEZI</name>
<dbReference type="PROSITE" id="PS50896">
    <property type="entry name" value="LISH"/>
    <property type="match status" value="1"/>
</dbReference>
<keyword evidence="2" id="KW-1185">Reference proteome</keyword>
<protein>
    <submittedName>
        <fullName evidence="1">Uncharacterized protein</fullName>
    </submittedName>
</protein>
<accession>A0A292PKK5</accession>
<dbReference type="InterPro" id="IPR001680">
    <property type="entry name" value="WD40_rpt"/>
</dbReference>
<dbReference type="Gene3D" id="2.130.10.10">
    <property type="entry name" value="YVTN repeat-like/Quinoprotein amine dehydrogenase"/>
    <property type="match status" value="1"/>
</dbReference>
<evidence type="ECO:0000313" key="2">
    <source>
        <dbReference type="Proteomes" id="UP001412239"/>
    </source>
</evidence>
<reference evidence="1" key="1">
    <citation type="submission" date="2015-10" db="EMBL/GenBank/DDBJ databases">
        <authorList>
            <person name="Regsiter A."/>
            <person name="william w."/>
        </authorList>
    </citation>
    <scope>NUCLEOTIDE SEQUENCE</scope>
    <source>
        <strain evidence="1">Montdore</strain>
    </source>
</reference>
<dbReference type="SUPFAM" id="SSF50978">
    <property type="entry name" value="WD40 repeat-like"/>
    <property type="match status" value="1"/>
</dbReference>
<gene>
    <name evidence="1" type="ORF">GSTUAT00008273001</name>
</gene>
<organism evidence="1 2">
    <name type="scientific">Tuber aestivum</name>
    <name type="common">summer truffle</name>
    <dbReference type="NCBI Taxonomy" id="59557"/>
    <lineage>
        <taxon>Eukaryota</taxon>
        <taxon>Fungi</taxon>
        <taxon>Dikarya</taxon>
        <taxon>Ascomycota</taxon>
        <taxon>Pezizomycotina</taxon>
        <taxon>Pezizomycetes</taxon>
        <taxon>Pezizales</taxon>
        <taxon>Tuberaceae</taxon>
        <taxon>Tuber</taxon>
    </lineage>
</organism>
<evidence type="ECO:0000313" key="1">
    <source>
        <dbReference type="EMBL" id="CUS07654.1"/>
    </source>
</evidence>
<feature type="non-terminal residue" evidence="1">
    <location>
        <position position="416"/>
    </location>
</feature>